<dbReference type="Proteomes" id="UP000494214">
    <property type="component" value="Unassembled WGS sequence"/>
</dbReference>
<feature type="transmembrane region" description="Helical" evidence="9">
    <location>
        <begin position="50"/>
        <end position="67"/>
    </location>
</feature>
<dbReference type="GO" id="GO:0015740">
    <property type="term" value="P:C4-dicarboxylate transport"/>
    <property type="evidence" value="ECO:0007669"/>
    <property type="project" value="TreeGrafter"/>
</dbReference>
<organism evidence="11 12">
    <name type="scientific">Achromobacter animicus</name>
    <dbReference type="NCBI Taxonomy" id="1389935"/>
    <lineage>
        <taxon>Bacteria</taxon>
        <taxon>Pseudomonadati</taxon>
        <taxon>Pseudomonadota</taxon>
        <taxon>Betaproteobacteria</taxon>
        <taxon>Burkholderiales</taxon>
        <taxon>Alcaligenaceae</taxon>
        <taxon>Achromobacter</taxon>
    </lineage>
</organism>
<keyword evidence="4 9" id="KW-0997">Cell inner membrane</keyword>
<evidence type="ECO:0000259" key="10">
    <source>
        <dbReference type="Pfam" id="PF04290"/>
    </source>
</evidence>
<evidence type="ECO:0000256" key="3">
    <source>
        <dbReference type="ARBA" id="ARBA00022475"/>
    </source>
</evidence>
<comment type="function">
    <text evidence="9">Part of the tripartite ATP-independent periplasmic (TRAP) transport system.</text>
</comment>
<dbReference type="PANTHER" id="PTHR35011">
    <property type="entry name" value="2,3-DIKETO-L-GULONATE TRAP TRANSPORTER SMALL PERMEASE PROTEIN YIAM"/>
    <property type="match status" value="1"/>
</dbReference>
<evidence type="ECO:0000256" key="7">
    <source>
        <dbReference type="ARBA" id="ARBA00023136"/>
    </source>
</evidence>
<accession>A0A6S7C3E7</accession>
<comment type="similarity">
    <text evidence="8 9">Belongs to the TRAP transporter small permease family.</text>
</comment>
<comment type="subcellular location">
    <subcellularLocation>
        <location evidence="1 9">Cell inner membrane</location>
        <topology evidence="1 9">Multi-pass membrane protein</topology>
    </subcellularLocation>
</comment>
<dbReference type="EMBL" id="CADIJM010000026">
    <property type="protein sequence ID" value="CAB3737598.1"/>
    <property type="molecule type" value="Genomic_DNA"/>
</dbReference>
<protein>
    <recommendedName>
        <fullName evidence="9">TRAP transporter small permease protein</fullName>
    </recommendedName>
</protein>
<name>A0A6S7C3E7_9BURK</name>
<feature type="transmembrane region" description="Helical" evidence="9">
    <location>
        <begin position="126"/>
        <end position="147"/>
    </location>
</feature>
<evidence type="ECO:0000256" key="2">
    <source>
        <dbReference type="ARBA" id="ARBA00022448"/>
    </source>
</evidence>
<feature type="domain" description="Tripartite ATP-independent periplasmic transporters DctQ component" evidence="10">
    <location>
        <begin position="26"/>
        <end position="155"/>
    </location>
</feature>
<evidence type="ECO:0000256" key="1">
    <source>
        <dbReference type="ARBA" id="ARBA00004429"/>
    </source>
</evidence>
<dbReference type="AlphaFoldDB" id="A0A6S7C3E7"/>
<proteinExistence type="inferred from homology"/>
<sequence>MVVIDRFIGAVCRVLEFAIALLLAAMVVLVFGNVVARYGFNSGITLSEELSRWMFIWLTFLGAVIALKERGHLGMDMVVAKLPTAGKKICLVAGQVLMLYIVSLMFKGSWDQAVINADVSAPVSGLPMAIVYVAGLVFSVMAGLIIAMDLYRVLAGKLQDQDLIMVQESEEAVQLKQILEDAGNGAPGRSA</sequence>
<keyword evidence="5 9" id="KW-0812">Transmembrane</keyword>
<evidence type="ECO:0000256" key="5">
    <source>
        <dbReference type="ARBA" id="ARBA00022692"/>
    </source>
</evidence>
<evidence type="ECO:0000256" key="4">
    <source>
        <dbReference type="ARBA" id="ARBA00022519"/>
    </source>
</evidence>
<evidence type="ECO:0000313" key="12">
    <source>
        <dbReference type="Proteomes" id="UP000494214"/>
    </source>
</evidence>
<reference evidence="11 12" key="1">
    <citation type="submission" date="2020-04" db="EMBL/GenBank/DDBJ databases">
        <authorList>
            <person name="De Canck E."/>
        </authorList>
    </citation>
    <scope>NUCLEOTIDE SEQUENCE [LARGE SCALE GENOMIC DNA]</scope>
    <source>
        <strain evidence="11 12">LMG 26690</strain>
    </source>
</reference>
<gene>
    <name evidence="11" type="ORF">LMG26690_05404</name>
</gene>
<keyword evidence="3" id="KW-1003">Cell membrane</keyword>
<evidence type="ECO:0000313" key="11">
    <source>
        <dbReference type="EMBL" id="CAB3737598.1"/>
    </source>
</evidence>
<dbReference type="Pfam" id="PF04290">
    <property type="entry name" value="DctQ"/>
    <property type="match status" value="1"/>
</dbReference>
<dbReference type="InterPro" id="IPR007387">
    <property type="entry name" value="TRAP_DctQ"/>
</dbReference>
<dbReference type="PANTHER" id="PTHR35011:SF2">
    <property type="entry name" value="2,3-DIKETO-L-GULONATE TRAP TRANSPORTER SMALL PERMEASE PROTEIN YIAM"/>
    <property type="match status" value="1"/>
</dbReference>
<evidence type="ECO:0000256" key="8">
    <source>
        <dbReference type="ARBA" id="ARBA00038436"/>
    </source>
</evidence>
<evidence type="ECO:0000256" key="6">
    <source>
        <dbReference type="ARBA" id="ARBA00022989"/>
    </source>
</evidence>
<keyword evidence="2 9" id="KW-0813">Transport</keyword>
<dbReference type="InterPro" id="IPR055348">
    <property type="entry name" value="DctQ"/>
</dbReference>
<dbReference type="GO" id="GO:0005886">
    <property type="term" value="C:plasma membrane"/>
    <property type="evidence" value="ECO:0007669"/>
    <property type="project" value="UniProtKB-SubCell"/>
</dbReference>
<comment type="subunit">
    <text evidence="9">The complex comprises the extracytoplasmic solute receptor protein and the two transmembrane proteins.</text>
</comment>
<dbReference type="GO" id="GO:0022857">
    <property type="term" value="F:transmembrane transporter activity"/>
    <property type="evidence" value="ECO:0007669"/>
    <property type="project" value="UniProtKB-UniRule"/>
</dbReference>
<feature type="transmembrane region" description="Helical" evidence="9">
    <location>
        <begin position="88"/>
        <end position="106"/>
    </location>
</feature>
<keyword evidence="7 9" id="KW-0472">Membrane</keyword>
<evidence type="ECO:0000256" key="9">
    <source>
        <dbReference type="RuleBase" id="RU369079"/>
    </source>
</evidence>
<keyword evidence="6 9" id="KW-1133">Transmembrane helix</keyword>
<feature type="transmembrane region" description="Helical" evidence="9">
    <location>
        <begin position="7"/>
        <end position="30"/>
    </location>
</feature>
<keyword evidence="12" id="KW-1185">Reference proteome</keyword>